<dbReference type="InterPro" id="IPR036390">
    <property type="entry name" value="WH_DNA-bd_sf"/>
</dbReference>
<evidence type="ECO:0000256" key="1">
    <source>
        <dbReference type="ARBA" id="ARBA00009437"/>
    </source>
</evidence>
<comment type="similarity">
    <text evidence="1">Belongs to the LysR transcriptional regulatory family.</text>
</comment>
<evidence type="ECO:0000256" key="4">
    <source>
        <dbReference type="ARBA" id="ARBA00023163"/>
    </source>
</evidence>
<keyword evidence="2" id="KW-0805">Transcription regulation</keyword>
<evidence type="ECO:0000313" key="7">
    <source>
        <dbReference type="Proteomes" id="UP001231941"/>
    </source>
</evidence>
<keyword evidence="7" id="KW-1185">Reference proteome</keyword>
<dbReference type="SUPFAM" id="SSF53850">
    <property type="entry name" value="Periplasmic binding protein-like II"/>
    <property type="match status" value="1"/>
</dbReference>
<keyword evidence="3" id="KW-0238">DNA-binding</keyword>
<organism evidence="6 7">
    <name type="scientific">Chengkuizengella axinellae</name>
    <dbReference type="NCBI Taxonomy" id="3064388"/>
    <lineage>
        <taxon>Bacteria</taxon>
        <taxon>Bacillati</taxon>
        <taxon>Bacillota</taxon>
        <taxon>Bacilli</taxon>
        <taxon>Bacillales</taxon>
        <taxon>Paenibacillaceae</taxon>
        <taxon>Chengkuizengella</taxon>
    </lineage>
</organism>
<dbReference type="Gene3D" id="1.10.10.10">
    <property type="entry name" value="Winged helix-like DNA-binding domain superfamily/Winged helix DNA-binding domain"/>
    <property type="match status" value="1"/>
</dbReference>
<sequence>MDIKHVKTFVSVVKHGGFSKAADVLNYAQSTVTTHIKALEKELNTYLFDRLGKKVTLTKSGQHFHPYAIELLAIYEKAQEIPLDSNHPEGTLMITANESLAVYRLPQILKTYKQKYPQVNIVIQIASNEQALKELQEGETDIVFLMGEDIEFKDYISSTLYQESFVWILPNDLSPNLDTSNLLQQYQFIYTESSCGYRAVIDQILQLSGKLPTQTFESSSIEVIKQSVKCGLGVSILPFIVVEELVKKKEITFQSIELPIKITSQMFYHKSRWISPVLRSFLDILKV</sequence>
<dbReference type="Pfam" id="PF00126">
    <property type="entry name" value="HTH_1"/>
    <property type="match status" value="1"/>
</dbReference>
<evidence type="ECO:0000313" key="6">
    <source>
        <dbReference type="EMBL" id="MDP5276542.1"/>
    </source>
</evidence>
<gene>
    <name evidence="6" type="ORF">Q5Y73_20820</name>
</gene>
<dbReference type="InterPro" id="IPR000847">
    <property type="entry name" value="LysR_HTH_N"/>
</dbReference>
<dbReference type="InterPro" id="IPR005119">
    <property type="entry name" value="LysR_subst-bd"/>
</dbReference>
<name>A0ABT9J4Z6_9BACL</name>
<feature type="domain" description="HTH lysR-type" evidence="5">
    <location>
        <begin position="1"/>
        <end position="58"/>
    </location>
</feature>
<dbReference type="InterPro" id="IPR036388">
    <property type="entry name" value="WH-like_DNA-bd_sf"/>
</dbReference>
<dbReference type="RefSeq" id="WP_305993848.1">
    <property type="nucleotide sequence ID" value="NZ_JAVAMP010000015.1"/>
</dbReference>
<dbReference type="EMBL" id="JAVAMP010000015">
    <property type="protein sequence ID" value="MDP5276542.1"/>
    <property type="molecule type" value="Genomic_DNA"/>
</dbReference>
<comment type="caution">
    <text evidence="6">The sequence shown here is derived from an EMBL/GenBank/DDBJ whole genome shotgun (WGS) entry which is preliminary data.</text>
</comment>
<proteinExistence type="inferred from homology"/>
<evidence type="ECO:0000256" key="2">
    <source>
        <dbReference type="ARBA" id="ARBA00023015"/>
    </source>
</evidence>
<evidence type="ECO:0000256" key="3">
    <source>
        <dbReference type="ARBA" id="ARBA00023125"/>
    </source>
</evidence>
<protein>
    <submittedName>
        <fullName evidence="6">LysR family transcriptional regulator</fullName>
    </submittedName>
</protein>
<dbReference type="Pfam" id="PF03466">
    <property type="entry name" value="LysR_substrate"/>
    <property type="match status" value="1"/>
</dbReference>
<dbReference type="SUPFAM" id="SSF46785">
    <property type="entry name" value="Winged helix' DNA-binding domain"/>
    <property type="match status" value="1"/>
</dbReference>
<dbReference type="PANTHER" id="PTHR30126:SF100">
    <property type="entry name" value="LYSR-FAMILY TRANSCRIPTIONAL REGULATOR"/>
    <property type="match status" value="1"/>
</dbReference>
<accession>A0ABT9J4Z6</accession>
<dbReference type="Gene3D" id="3.40.190.290">
    <property type="match status" value="1"/>
</dbReference>
<dbReference type="Proteomes" id="UP001231941">
    <property type="component" value="Unassembled WGS sequence"/>
</dbReference>
<dbReference type="PRINTS" id="PR00039">
    <property type="entry name" value="HTHLYSR"/>
</dbReference>
<dbReference type="PROSITE" id="PS50931">
    <property type="entry name" value="HTH_LYSR"/>
    <property type="match status" value="1"/>
</dbReference>
<dbReference type="PANTHER" id="PTHR30126">
    <property type="entry name" value="HTH-TYPE TRANSCRIPTIONAL REGULATOR"/>
    <property type="match status" value="1"/>
</dbReference>
<dbReference type="CDD" id="cd05466">
    <property type="entry name" value="PBP2_LTTR_substrate"/>
    <property type="match status" value="1"/>
</dbReference>
<evidence type="ECO:0000259" key="5">
    <source>
        <dbReference type="PROSITE" id="PS50931"/>
    </source>
</evidence>
<keyword evidence="4" id="KW-0804">Transcription</keyword>
<reference evidence="6 7" key="1">
    <citation type="submission" date="2023-08" db="EMBL/GenBank/DDBJ databases">
        <authorList>
            <person name="Park J.-S."/>
        </authorList>
    </citation>
    <scope>NUCLEOTIDE SEQUENCE [LARGE SCALE GENOMIC DNA]</scope>
    <source>
        <strain evidence="6 7">2205SS18-9</strain>
    </source>
</reference>